<feature type="compositionally biased region" description="Polar residues" evidence="4">
    <location>
        <begin position="554"/>
        <end position="581"/>
    </location>
</feature>
<evidence type="ECO:0008006" key="7">
    <source>
        <dbReference type="Google" id="ProtNLM"/>
    </source>
</evidence>
<evidence type="ECO:0000313" key="6">
    <source>
        <dbReference type="Proteomes" id="UP001239994"/>
    </source>
</evidence>
<dbReference type="AlphaFoldDB" id="A0AAD8Z8L3"/>
<keyword evidence="6" id="KW-1185">Reference proteome</keyword>
<feature type="compositionally biased region" description="Basic residues" evidence="4">
    <location>
        <begin position="336"/>
        <end position="346"/>
    </location>
</feature>
<feature type="region of interest" description="Disordered" evidence="4">
    <location>
        <begin position="243"/>
        <end position="268"/>
    </location>
</feature>
<evidence type="ECO:0000256" key="4">
    <source>
        <dbReference type="SAM" id="MobiDB-lite"/>
    </source>
</evidence>
<feature type="region of interest" description="Disordered" evidence="4">
    <location>
        <begin position="323"/>
        <end position="359"/>
    </location>
</feature>
<evidence type="ECO:0000256" key="1">
    <source>
        <dbReference type="ARBA" id="ARBA00022553"/>
    </source>
</evidence>
<dbReference type="EMBL" id="JAROKS010000018">
    <property type="protein sequence ID" value="KAK1793388.1"/>
    <property type="molecule type" value="Genomic_DNA"/>
</dbReference>
<keyword evidence="2 3" id="KW-0175">Coiled coil</keyword>
<proteinExistence type="predicted"/>
<evidence type="ECO:0000313" key="5">
    <source>
        <dbReference type="EMBL" id="KAK1793388.1"/>
    </source>
</evidence>
<dbReference type="InterPro" id="IPR029336">
    <property type="entry name" value="DUF4594"/>
</dbReference>
<organism evidence="5 6">
    <name type="scientific">Electrophorus voltai</name>
    <dbReference type="NCBI Taxonomy" id="2609070"/>
    <lineage>
        <taxon>Eukaryota</taxon>
        <taxon>Metazoa</taxon>
        <taxon>Chordata</taxon>
        <taxon>Craniata</taxon>
        <taxon>Vertebrata</taxon>
        <taxon>Euteleostomi</taxon>
        <taxon>Actinopterygii</taxon>
        <taxon>Neopterygii</taxon>
        <taxon>Teleostei</taxon>
        <taxon>Ostariophysi</taxon>
        <taxon>Gymnotiformes</taxon>
        <taxon>Gymnotoidei</taxon>
        <taxon>Gymnotidae</taxon>
        <taxon>Electrophorus</taxon>
    </lineage>
</organism>
<gene>
    <name evidence="5" type="ORF">P4O66_011771</name>
</gene>
<name>A0AAD8Z8L3_9TELE</name>
<dbReference type="Pfam" id="PF15266">
    <property type="entry name" value="DUF4594"/>
    <property type="match status" value="1"/>
</dbReference>
<reference evidence="5" key="1">
    <citation type="submission" date="2023-03" db="EMBL/GenBank/DDBJ databases">
        <title>Electrophorus voltai genome.</title>
        <authorList>
            <person name="Bian C."/>
        </authorList>
    </citation>
    <scope>NUCLEOTIDE SEQUENCE</scope>
    <source>
        <strain evidence="5">CB-2022</strain>
        <tissue evidence="5">Muscle</tissue>
    </source>
</reference>
<evidence type="ECO:0000256" key="3">
    <source>
        <dbReference type="SAM" id="Coils"/>
    </source>
</evidence>
<feature type="compositionally biased region" description="Polar residues" evidence="4">
    <location>
        <begin position="79"/>
        <end position="90"/>
    </location>
</feature>
<dbReference type="PANTHER" id="PTHR15635">
    <property type="entry name" value="COILED-COIL DOMAIN CONTAINING PROTEIN 9"/>
    <property type="match status" value="1"/>
</dbReference>
<feature type="coiled-coil region" evidence="3">
    <location>
        <begin position="2"/>
        <end position="50"/>
    </location>
</feature>
<comment type="caution">
    <text evidence="5">The sequence shown here is derived from an EMBL/GenBank/DDBJ whole genome shotgun (WGS) entry which is preliminary data.</text>
</comment>
<sequence length="629" mass="69095">MLLKKEQKDAELDRKIEALRKKNEALMKRYQEVEEDKKRAEQEGMALHSRKGKVEDLIITINKSPTEKRVVTKKGSGGTSPKSPQEQGETGSAIFSAGRGKRRQLLVTTSGNTKASPELEVYEGLRPALLSQGKRVVSERVDKSGPTSPVGTKLPIEDKEGLAETTAGGWHSLSTKGGTQAQGTLTSKEAFPMVSMVQPRFSPSKSGPVGAASVGYSTLSAPWYHYLWRHIAGRKSEQKSHTEASYGLGEYDPYPQSTDGPDTVGSADLDVATSREGQLEYLRWKKEREEIDKERVARHRNSQGQWRRAWDMDKPELMFSEKVQGTPKRGTQNRGHPVRQHDKRGKNVPVVGSKAKGKDRLTGRARRVNLICYELNLQACSETSLEEFLEELDALCHPEVDSSTPDADALEAKPGVSETVATNSLVSTDAKPVFQHIPTASANSETLSSKSAEKKVRFLEDIIQLACEKSNNTDTTETKACSLKNTLQAKSAPAEGDTQQASEYHQESVKKSQEQDVISMPFTAVQTKTPGQEDAQETSVKELVQPPQGFQKEVTGNHSKGSPCYTLSSQNGSHASASTEQELLHPLKNNTSRSTEELIDSSLSVLSLEPEEPVPDHNTSTDKVGENFK</sequence>
<dbReference type="PANTHER" id="PTHR15635:SF10">
    <property type="entry name" value="COILED-COIL DOMAIN-CONTAINING PROTEIN 9B"/>
    <property type="match status" value="1"/>
</dbReference>
<dbReference type="Proteomes" id="UP001239994">
    <property type="component" value="Unassembled WGS sequence"/>
</dbReference>
<feature type="region of interest" description="Disordered" evidence="4">
    <location>
        <begin position="490"/>
        <end position="629"/>
    </location>
</feature>
<evidence type="ECO:0000256" key="2">
    <source>
        <dbReference type="ARBA" id="ARBA00023054"/>
    </source>
</evidence>
<feature type="compositionally biased region" description="Basic and acidic residues" evidence="4">
    <location>
        <begin position="619"/>
        <end position="629"/>
    </location>
</feature>
<protein>
    <recommendedName>
        <fullName evidence="7">Coiled-coil domain containing 9B</fullName>
    </recommendedName>
</protein>
<keyword evidence="1" id="KW-0597">Phosphoprotein</keyword>
<feature type="region of interest" description="Disordered" evidence="4">
    <location>
        <begin position="65"/>
        <end position="102"/>
    </location>
</feature>
<feature type="compositionally biased region" description="Basic and acidic residues" evidence="4">
    <location>
        <begin position="504"/>
        <end position="514"/>
    </location>
</feature>
<accession>A0AAD8Z8L3</accession>